<protein>
    <submittedName>
        <fullName evidence="2">Uncharacterized protein</fullName>
    </submittedName>
</protein>
<organism evidence="2 3">
    <name type="scientific">Rhipicephalus microplus</name>
    <name type="common">Cattle tick</name>
    <name type="synonym">Boophilus microplus</name>
    <dbReference type="NCBI Taxonomy" id="6941"/>
    <lineage>
        <taxon>Eukaryota</taxon>
        <taxon>Metazoa</taxon>
        <taxon>Ecdysozoa</taxon>
        <taxon>Arthropoda</taxon>
        <taxon>Chelicerata</taxon>
        <taxon>Arachnida</taxon>
        <taxon>Acari</taxon>
        <taxon>Parasitiformes</taxon>
        <taxon>Ixodida</taxon>
        <taxon>Ixodoidea</taxon>
        <taxon>Ixodidae</taxon>
        <taxon>Rhipicephalinae</taxon>
        <taxon>Rhipicephalus</taxon>
        <taxon>Boophilus</taxon>
    </lineage>
</organism>
<reference evidence="2" key="1">
    <citation type="journal article" date="2020" name="Cell">
        <title>Large-Scale Comparative Analyses of Tick Genomes Elucidate Their Genetic Diversity and Vector Capacities.</title>
        <authorList>
            <consortium name="Tick Genome and Microbiome Consortium (TIGMIC)"/>
            <person name="Jia N."/>
            <person name="Wang J."/>
            <person name="Shi W."/>
            <person name="Du L."/>
            <person name="Sun Y."/>
            <person name="Zhan W."/>
            <person name="Jiang J.F."/>
            <person name="Wang Q."/>
            <person name="Zhang B."/>
            <person name="Ji P."/>
            <person name="Bell-Sakyi L."/>
            <person name="Cui X.M."/>
            <person name="Yuan T.T."/>
            <person name="Jiang B.G."/>
            <person name="Yang W.F."/>
            <person name="Lam T.T."/>
            <person name="Chang Q.C."/>
            <person name="Ding S.J."/>
            <person name="Wang X.J."/>
            <person name="Zhu J.G."/>
            <person name="Ruan X.D."/>
            <person name="Zhao L."/>
            <person name="Wei J.T."/>
            <person name="Ye R.Z."/>
            <person name="Que T.C."/>
            <person name="Du C.H."/>
            <person name="Zhou Y.H."/>
            <person name="Cheng J.X."/>
            <person name="Dai P.F."/>
            <person name="Guo W.B."/>
            <person name="Han X.H."/>
            <person name="Huang E.J."/>
            <person name="Li L.F."/>
            <person name="Wei W."/>
            <person name="Gao Y.C."/>
            <person name="Liu J.Z."/>
            <person name="Shao H.Z."/>
            <person name="Wang X."/>
            <person name="Wang C.C."/>
            <person name="Yang T.C."/>
            <person name="Huo Q.B."/>
            <person name="Li W."/>
            <person name="Chen H.Y."/>
            <person name="Chen S.E."/>
            <person name="Zhou L.G."/>
            <person name="Ni X.B."/>
            <person name="Tian J.H."/>
            <person name="Sheng Y."/>
            <person name="Liu T."/>
            <person name="Pan Y.S."/>
            <person name="Xia L.Y."/>
            <person name="Li J."/>
            <person name="Zhao F."/>
            <person name="Cao W.C."/>
        </authorList>
    </citation>
    <scope>NUCLEOTIDE SEQUENCE</scope>
    <source>
        <strain evidence="2">Rmic-2018</strain>
    </source>
</reference>
<name>A0A9J6DBN7_RHIMP</name>
<gene>
    <name evidence="2" type="ORF">HPB51_019334</name>
</gene>
<sequence length="140" mass="15278">MYKQKYRPITAYCVPPLRISAMIASVNVTTSQPEPDASQINGHMDYLKDGLPGKLTPDSRLAETYDELYTAPLMAPAWIPEVKDVVFGDLPSAPASGMIQRSSSQQQAPTSLIQAQQQEAGTAVPLGQPPPPLCRNNRER</sequence>
<evidence type="ECO:0000313" key="2">
    <source>
        <dbReference type="EMBL" id="KAH8019377.1"/>
    </source>
</evidence>
<dbReference type="AlphaFoldDB" id="A0A9J6DBN7"/>
<feature type="compositionally biased region" description="Polar residues" evidence="1">
    <location>
        <begin position="99"/>
        <end position="120"/>
    </location>
</feature>
<evidence type="ECO:0000313" key="3">
    <source>
        <dbReference type="Proteomes" id="UP000821866"/>
    </source>
</evidence>
<accession>A0A9J6DBN7</accession>
<comment type="caution">
    <text evidence="2">The sequence shown here is derived from an EMBL/GenBank/DDBJ whole genome shotgun (WGS) entry which is preliminary data.</text>
</comment>
<dbReference type="EMBL" id="JABSTU010000010">
    <property type="protein sequence ID" value="KAH8019377.1"/>
    <property type="molecule type" value="Genomic_DNA"/>
</dbReference>
<proteinExistence type="predicted"/>
<keyword evidence="3" id="KW-1185">Reference proteome</keyword>
<dbReference type="Proteomes" id="UP000821866">
    <property type="component" value="Chromosome 8"/>
</dbReference>
<evidence type="ECO:0000256" key="1">
    <source>
        <dbReference type="SAM" id="MobiDB-lite"/>
    </source>
</evidence>
<feature type="region of interest" description="Disordered" evidence="1">
    <location>
        <begin position="93"/>
        <end position="140"/>
    </location>
</feature>
<reference evidence="2" key="2">
    <citation type="submission" date="2021-09" db="EMBL/GenBank/DDBJ databases">
        <authorList>
            <person name="Jia N."/>
            <person name="Wang J."/>
            <person name="Shi W."/>
            <person name="Du L."/>
            <person name="Sun Y."/>
            <person name="Zhan W."/>
            <person name="Jiang J."/>
            <person name="Wang Q."/>
            <person name="Zhang B."/>
            <person name="Ji P."/>
            <person name="Sakyi L.B."/>
            <person name="Cui X."/>
            <person name="Yuan T."/>
            <person name="Jiang B."/>
            <person name="Yang W."/>
            <person name="Lam T.T.-Y."/>
            <person name="Chang Q."/>
            <person name="Ding S."/>
            <person name="Wang X."/>
            <person name="Zhu J."/>
            <person name="Ruan X."/>
            <person name="Zhao L."/>
            <person name="Wei J."/>
            <person name="Que T."/>
            <person name="Du C."/>
            <person name="Cheng J."/>
            <person name="Dai P."/>
            <person name="Han X."/>
            <person name="Huang E."/>
            <person name="Gao Y."/>
            <person name="Liu J."/>
            <person name="Shao H."/>
            <person name="Ye R."/>
            <person name="Li L."/>
            <person name="Wei W."/>
            <person name="Wang X."/>
            <person name="Wang C."/>
            <person name="Huo Q."/>
            <person name="Li W."/>
            <person name="Guo W."/>
            <person name="Chen H."/>
            <person name="Chen S."/>
            <person name="Zhou L."/>
            <person name="Zhou L."/>
            <person name="Ni X."/>
            <person name="Tian J."/>
            <person name="Zhou Y."/>
            <person name="Sheng Y."/>
            <person name="Liu T."/>
            <person name="Pan Y."/>
            <person name="Xia L."/>
            <person name="Li J."/>
            <person name="Zhao F."/>
            <person name="Cao W."/>
        </authorList>
    </citation>
    <scope>NUCLEOTIDE SEQUENCE</scope>
    <source>
        <strain evidence="2">Rmic-2018</strain>
        <tissue evidence="2">Larvae</tissue>
    </source>
</reference>